<dbReference type="STRING" id="4232.A0A251TVF2"/>
<dbReference type="Pfam" id="PF13041">
    <property type="entry name" value="PPR_2"/>
    <property type="match status" value="1"/>
</dbReference>
<sequence length="486" mass="54094">MHTSPRVRTLSLLQHCKTSLPTNHITQIHSQLISNDLTQSPTIVARLIQHYCASKAPHATHYAHLVIDQFYRHNNGCNPYPLNVLIRCTPPVDSINIFASRVSKGTPSFDDFTYIFVLGACARRVKALWEGLQVHCRVIKHGCVSNVMLQTTMIHFYVNSNAYAFARKVFDEMPVRTAATWNSLIAGYCSRKEYARDGLMLFVEMLNGKCGVKANDTTVVCVLSAVSRLGTLEMGVSIHGYIEKTVCDVENDVYIGTGLVDMYAKCGLLDSALNVFMRMRHKNVHTWTAMVSGLAVHGRGKQALKFFNDMTDSGISPNSVTFTSLLLACSQAGLVEEGLSLFHNMKNKFGIVPLPHHYGCIVDLLARAGHLDDAFKFIVGEKVESDEVLWRSLLHACRLHNDIVMGERVAKILISMQPELNLEACDRSEDYVALSNMCASAGKWEEVAAVREAIIDKGIETNPAVTNYLQYSYFGFHSSLLLVKIV</sequence>
<dbReference type="NCBIfam" id="TIGR00756">
    <property type="entry name" value="PPR"/>
    <property type="match status" value="3"/>
</dbReference>
<dbReference type="PANTHER" id="PTHR47926:SF537">
    <property type="entry name" value="PENTACOTRIPEPTIDE-REPEAT REGION OF PRORP DOMAIN-CONTAINING PROTEIN"/>
    <property type="match status" value="1"/>
</dbReference>
<evidence type="ECO:0000256" key="2">
    <source>
        <dbReference type="PROSITE-ProRule" id="PRU00708"/>
    </source>
</evidence>
<proteinExistence type="predicted"/>
<dbReference type="InterPro" id="IPR002885">
    <property type="entry name" value="PPR_rpt"/>
</dbReference>
<reference evidence="4" key="2">
    <citation type="submission" date="2017-02" db="EMBL/GenBank/DDBJ databases">
        <title>Sunflower complete genome.</title>
        <authorList>
            <person name="Langlade N."/>
            <person name="Munos S."/>
        </authorList>
    </citation>
    <scope>NUCLEOTIDE SEQUENCE [LARGE SCALE GENOMIC DNA]</scope>
    <source>
        <tissue evidence="4">Leaves</tissue>
    </source>
</reference>
<name>A0A251TVF2_HELAN</name>
<reference evidence="3 5" key="1">
    <citation type="journal article" date="2017" name="Nature">
        <title>The sunflower genome provides insights into oil metabolism, flowering and Asterid evolution.</title>
        <authorList>
            <person name="Badouin H."/>
            <person name="Gouzy J."/>
            <person name="Grassa C.J."/>
            <person name="Murat F."/>
            <person name="Staton S.E."/>
            <person name="Cottret L."/>
            <person name="Lelandais-Briere C."/>
            <person name="Owens G.L."/>
            <person name="Carrere S."/>
            <person name="Mayjonade B."/>
            <person name="Legrand L."/>
            <person name="Gill N."/>
            <person name="Kane N.C."/>
            <person name="Bowers J.E."/>
            <person name="Hubner S."/>
            <person name="Bellec A."/>
            <person name="Berard A."/>
            <person name="Berges H."/>
            <person name="Blanchet N."/>
            <person name="Boniface M.C."/>
            <person name="Brunel D."/>
            <person name="Catrice O."/>
            <person name="Chaidir N."/>
            <person name="Claudel C."/>
            <person name="Donnadieu C."/>
            <person name="Faraut T."/>
            <person name="Fievet G."/>
            <person name="Helmstetter N."/>
            <person name="King M."/>
            <person name="Knapp S.J."/>
            <person name="Lai Z."/>
            <person name="Le Paslier M.C."/>
            <person name="Lippi Y."/>
            <person name="Lorenzon L."/>
            <person name="Mandel J.R."/>
            <person name="Marage G."/>
            <person name="Marchand G."/>
            <person name="Marquand E."/>
            <person name="Bret-Mestries E."/>
            <person name="Morien E."/>
            <person name="Nambeesan S."/>
            <person name="Nguyen T."/>
            <person name="Pegot-Espagnet P."/>
            <person name="Pouilly N."/>
            <person name="Raftis F."/>
            <person name="Sallet E."/>
            <person name="Schiex T."/>
            <person name="Thomas J."/>
            <person name="Vandecasteele C."/>
            <person name="Vares D."/>
            <person name="Vear F."/>
            <person name="Vautrin S."/>
            <person name="Crespi M."/>
            <person name="Mangin B."/>
            <person name="Burke J.M."/>
            <person name="Salse J."/>
            <person name="Munos S."/>
            <person name="Vincourt P."/>
            <person name="Rieseberg L.H."/>
            <person name="Langlade N.B."/>
        </authorList>
    </citation>
    <scope>NUCLEOTIDE SEQUENCE [LARGE SCALE GENOMIC DNA]</scope>
    <source>
        <strain evidence="5">cv. SF193</strain>
        <tissue evidence="3">Leaves</tissue>
    </source>
</reference>
<dbReference type="InterPro" id="IPR011990">
    <property type="entry name" value="TPR-like_helical_dom_sf"/>
</dbReference>
<dbReference type="Gene3D" id="1.25.40.10">
    <property type="entry name" value="Tetratricopeptide repeat domain"/>
    <property type="match status" value="2"/>
</dbReference>
<accession>A0A251TVF2</accession>
<evidence type="ECO:0000313" key="5">
    <source>
        <dbReference type="Proteomes" id="UP000215914"/>
    </source>
</evidence>
<dbReference type="EMBL" id="CM007898">
    <property type="protein sequence ID" value="OTG15107.1"/>
    <property type="molecule type" value="Genomic_DNA"/>
</dbReference>
<dbReference type="InterPro" id="IPR046960">
    <property type="entry name" value="PPR_At4g14850-like_plant"/>
</dbReference>
<reference evidence="3" key="3">
    <citation type="submission" date="2020-06" db="EMBL/GenBank/DDBJ databases">
        <title>Helianthus annuus Genome sequencing and assembly Release 2.</title>
        <authorList>
            <person name="Gouzy J."/>
            <person name="Langlade N."/>
            <person name="Munos S."/>
        </authorList>
    </citation>
    <scope>NUCLEOTIDE SEQUENCE</scope>
    <source>
        <tissue evidence="3">Leaves</tissue>
    </source>
</reference>
<dbReference type="FunFam" id="1.25.40.10:FF:000090">
    <property type="entry name" value="Pentatricopeptide repeat-containing protein, chloroplastic"/>
    <property type="match status" value="1"/>
</dbReference>
<feature type="repeat" description="PPR" evidence="2">
    <location>
        <begin position="283"/>
        <end position="317"/>
    </location>
</feature>
<protein>
    <submittedName>
        <fullName evidence="4">Putative editing factor</fullName>
    </submittedName>
    <submittedName>
        <fullName evidence="3">Tetratricopeptide-like helical domain superfamily</fullName>
    </submittedName>
</protein>
<evidence type="ECO:0000256" key="1">
    <source>
        <dbReference type="ARBA" id="ARBA00022737"/>
    </source>
</evidence>
<dbReference type="Gramene" id="mRNA:HanXRQr2_Chr09g0388481">
    <property type="protein sequence ID" value="mRNA:HanXRQr2_Chr09g0388481"/>
    <property type="gene ID" value="HanXRQr2_Chr09g0388481"/>
</dbReference>
<keyword evidence="1" id="KW-0677">Repeat</keyword>
<dbReference type="FunCoup" id="A0A251TVF2">
    <property type="interactions" value="255"/>
</dbReference>
<organism evidence="4 5">
    <name type="scientific">Helianthus annuus</name>
    <name type="common">Common sunflower</name>
    <dbReference type="NCBI Taxonomy" id="4232"/>
    <lineage>
        <taxon>Eukaryota</taxon>
        <taxon>Viridiplantae</taxon>
        <taxon>Streptophyta</taxon>
        <taxon>Embryophyta</taxon>
        <taxon>Tracheophyta</taxon>
        <taxon>Spermatophyta</taxon>
        <taxon>Magnoliopsida</taxon>
        <taxon>eudicotyledons</taxon>
        <taxon>Gunneridae</taxon>
        <taxon>Pentapetalae</taxon>
        <taxon>asterids</taxon>
        <taxon>campanulids</taxon>
        <taxon>Asterales</taxon>
        <taxon>Asteraceae</taxon>
        <taxon>Asteroideae</taxon>
        <taxon>Heliantheae alliance</taxon>
        <taxon>Heliantheae</taxon>
        <taxon>Helianthus</taxon>
    </lineage>
</organism>
<dbReference type="Pfam" id="PF01535">
    <property type="entry name" value="PPR"/>
    <property type="match status" value="1"/>
</dbReference>
<evidence type="ECO:0000313" key="3">
    <source>
        <dbReference type="EMBL" id="KAF5790898.1"/>
    </source>
</evidence>
<dbReference type="PANTHER" id="PTHR47926">
    <property type="entry name" value="PENTATRICOPEPTIDE REPEAT-CONTAINING PROTEIN"/>
    <property type="match status" value="1"/>
</dbReference>
<feature type="repeat" description="PPR" evidence="2">
    <location>
        <begin position="318"/>
        <end position="348"/>
    </location>
</feature>
<dbReference type="OMA" id="FANWVSK"/>
<evidence type="ECO:0000313" key="4">
    <source>
        <dbReference type="EMBL" id="OTG15107.1"/>
    </source>
</evidence>
<dbReference type="Proteomes" id="UP000215914">
    <property type="component" value="Chromosome 9"/>
</dbReference>
<gene>
    <name evidence="4" type="ORF">HannXRQ_Chr09g0256771</name>
    <name evidence="3" type="ORF">HanXRQr2_Chr09g0388481</name>
</gene>
<dbReference type="GO" id="GO:0009451">
    <property type="term" value="P:RNA modification"/>
    <property type="evidence" value="ECO:0000318"/>
    <property type="project" value="GO_Central"/>
</dbReference>
<dbReference type="GO" id="GO:0003723">
    <property type="term" value="F:RNA binding"/>
    <property type="evidence" value="ECO:0007669"/>
    <property type="project" value="InterPro"/>
</dbReference>
<dbReference type="EMBL" id="MNCJ02000324">
    <property type="protein sequence ID" value="KAF5790898.1"/>
    <property type="molecule type" value="Genomic_DNA"/>
</dbReference>
<dbReference type="InParanoid" id="A0A251TVF2"/>
<dbReference type="PROSITE" id="PS51375">
    <property type="entry name" value="PPR"/>
    <property type="match status" value="3"/>
</dbReference>
<feature type="repeat" description="PPR" evidence="2">
    <location>
        <begin position="177"/>
        <end position="212"/>
    </location>
</feature>
<keyword evidence="5" id="KW-1185">Reference proteome</keyword>
<dbReference type="AlphaFoldDB" id="A0A251TVF2"/>